<dbReference type="PANTHER" id="PTHR24173:SF83">
    <property type="entry name" value="SOCS BOX DOMAIN-CONTAINING PROTEIN"/>
    <property type="match status" value="1"/>
</dbReference>
<keyword evidence="5" id="KW-1185">Reference proteome</keyword>
<keyword evidence="2 3" id="KW-0040">ANK repeat</keyword>
<feature type="repeat" description="ANK" evidence="3">
    <location>
        <begin position="323"/>
        <end position="355"/>
    </location>
</feature>
<evidence type="ECO:0000256" key="1">
    <source>
        <dbReference type="ARBA" id="ARBA00022737"/>
    </source>
</evidence>
<protein>
    <submittedName>
        <fullName evidence="4">Kidins220b protein</fullName>
    </submittedName>
</protein>
<keyword evidence="1" id="KW-0677">Repeat</keyword>
<dbReference type="PANTHER" id="PTHR24173">
    <property type="entry name" value="ANKYRIN REPEAT CONTAINING"/>
    <property type="match status" value="1"/>
</dbReference>
<gene>
    <name evidence="4" type="primary">kidins220b</name>
    <name evidence="4" type="ORF">SPIL2461_LOCUS3882</name>
</gene>
<dbReference type="AlphaFoldDB" id="A0A812L0J0"/>
<dbReference type="PROSITE" id="PS50088">
    <property type="entry name" value="ANK_REPEAT"/>
    <property type="match status" value="1"/>
</dbReference>
<dbReference type="InterPro" id="IPR002110">
    <property type="entry name" value="Ankyrin_rpt"/>
</dbReference>
<organism evidence="4 5">
    <name type="scientific">Symbiodinium pilosum</name>
    <name type="common">Dinoflagellate</name>
    <dbReference type="NCBI Taxonomy" id="2952"/>
    <lineage>
        <taxon>Eukaryota</taxon>
        <taxon>Sar</taxon>
        <taxon>Alveolata</taxon>
        <taxon>Dinophyceae</taxon>
        <taxon>Suessiales</taxon>
        <taxon>Symbiodiniaceae</taxon>
        <taxon>Symbiodinium</taxon>
    </lineage>
</organism>
<evidence type="ECO:0000313" key="5">
    <source>
        <dbReference type="Proteomes" id="UP000649617"/>
    </source>
</evidence>
<dbReference type="Gene3D" id="1.25.40.20">
    <property type="entry name" value="Ankyrin repeat-containing domain"/>
    <property type="match status" value="2"/>
</dbReference>
<dbReference type="EMBL" id="CAJNIZ010004890">
    <property type="protein sequence ID" value="CAE7236927.1"/>
    <property type="molecule type" value="Genomic_DNA"/>
</dbReference>
<dbReference type="OrthoDB" id="410858at2759"/>
<dbReference type="SUPFAM" id="SSF48403">
    <property type="entry name" value="Ankyrin repeat"/>
    <property type="match status" value="1"/>
</dbReference>
<accession>A0A812L0J0</accession>
<dbReference type="Proteomes" id="UP000649617">
    <property type="component" value="Unassembled WGS sequence"/>
</dbReference>
<evidence type="ECO:0000256" key="2">
    <source>
        <dbReference type="ARBA" id="ARBA00023043"/>
    </source>
</evidence>
<reference evidence="4" key="1">
    <citation type="submission" date="2021-02" db="EMBL/GenBank/DDBJ databases">
        <authorList>
            <person name="Dougan E. K."/>
            <person name="Rhodes N."/>
            <person name="Thang M."/>
            <person name="Chan C."/>
        </authorList>
    </citation>
    <scope>NUCLEOTIDE SEQUENCE</scope>
</reference>
<evidence type="ECO:0000256" key="3">
    <source>
        <dbReference type="PROSITE-ProRule" id="PRU00023"/>
    </source>
</evidence>
<comment type="caution">
    <text evidence="4">The sequence shown here is derived from an EMBL/GenBank/DDBJ whole genome shotgun (WGS) entry which is preliminary data.</text>
</comment>
<dbReference type="SMART" id="SM00248">
    <property type="entry name" value="ANK"/>
    <property type="match status" value="4"/>
</dbReference>
<dbReference type="Pfam" id="PF00023">
    <property type="entry name" value="Ank"/>
    <property type="match status" value="1"/>
</dbReference>
<proteinExistence type="predicted"/>
<dbReference type="InterPro" id="IPR036770">
    <property type="entry name" value="Ankyrin_rpt-contain_sf"/>
</dbReference>
<sequence>MYTVPVDAVMEMSEIRPHEALLLDGVLSIFDRTTNKAMFVSHQWLGVGHPDPCLQQFRILQDALRNILDGVCRISVDMVTEALFGLSKAIHPEELSSRPLHVWYDYFSCPQSNQRRSGSLKAAIDSIPVYVSRCDFFAVLCPPVEHMDESKVLSRESWAQRGWCRAEHTFWNVSSEGKPVIFVKGPRHAEVTMLPQFDSVTEGPSHWHDADLYHFLVITLAYRHSVAIQCSQGSFGVEDDREKVAEVLRQAIRKSLFSWLRRGKLAQYRLLLNLQSVYLRSWEPDLQDVVPGFQASGVDPKLIDLERFLFQNGFRHALERDAVGWSPLCYAVLQGNASLVAALLEQQANPNDQTRRSNPDVYVAGHTPVLVIGARFQNHKAMKVLITAQADIEGRDSFGSTPLVASAVSSDAVGAQLLCEAGANTDVKNMFGVSVCQIACEANALGVMRELRSRSPNLSLAGCVQSACAVHGSTALLKWLVNQRADINEQYKPPAFSLLGFLMRVKGAQYRFGFSRTMLSFFAYHHYGASALMSAILTGNFEAAAALVAMKARLDLRNSRGKTAKDLANDMAVPPYLVELLDQPTGALGLTSMEPLRSFGLAEFEREESDCFEI</sequence>
<evidence type="ECO:0000313" key="4">
    <source>
        <dbReference type="EMBL" id="CAE7236927.1"/>
    </source>
</evidence>
<name>A0A812L0J0_SYMPI</name>